<keyword evidence="1" id="KW-1015">Disulfide bond</keyword>
<dbReference type="InterPro" id="IPR045499">
    <property type="entry name" value="DUF6492"/>
</dbReference>
<dbReference type="Pfam" id="PF20102">
    <property type="entry name" value="DUF6492"/>
    <property type="match status" value="1"/>
</dbReference>
<name>A0ABN9S1K9_9DINO</name>
<feature type="domain" description="SMB" evidence="4">
    <location>
        <begin position="609"/>
        <end position="655"/>
    </location>
</feature>
<dbReference type="Pfam" id="PF01033">
    <property type="entry name" value="Somatomedin_B"/>
    <property type="match status" value="1"/>
</dbReference>
<keyword evidence="3" id="KW-0812">Transmembrane</keyword>
<feature type="compositionally biased region" description="Basic and acidic residues" evidence="2">
    <location>
        <begin position="565"/>
        <end position="581"/>
    </location>
</feature>
<feature type="compositionally biased region" description="Low complexity" evidence="2">
    <location>
        <begin position="550"/>
        <end position="564"/>
    </location>
</feature>
<keyword evidence="3" id="KW-1133">Transmembrane helix</keyword>
<sequence>EATQPEVGSLVFPETQADEPCQDAVVNDTCFVSVQWAMTRGIHEHPEWYPTLSKRSTFAEFQEVLHRSPGSRYDCPMPCPATGGAPSFELEWGTKEADMQACPPCTPTRRDTPDVVIPFYERDLCKVGYTVTSIGVHDPHKLLGRIILMWVSTQPAEAFQSQIDKVIASVGDSHEVVLLDVSGQVNSGHAGGWFAQQVFKLKVASRVKSDYYVVMDAKNTLIRDVEEDTFFTNCHLGRIFGEFEAKDIPQPHSQWYQASARVLNVEPPTKGKWPSSITPMVIHTQTVLDMLSDIGEDVSVSSLCAGPLCDMLGVGSANGEGATEFTMYVLAARARPDFECALAVTEMDPNEPPAISLWRGIDEAADAQMIINVDNCREISEGKTLPVMFGAQTGALDGIVGEQRSRTEEALLKIFTRAGLHDSNKTSTEALIECVAGDAEGLVGPVHDKHAEDEPDDFDGVDAKDAEEQIIKDSIDKTEAEMAASSSASLEDFCCTGTMDEADFCGKCWTGAREGANSYCGSSEDRCASCGGSRWCQGRKDVDGSGAGGIDANASSANASAGGAKDPKVGSMKETKADAKQPKQPQSTQEASRVDANASNATDRHGDRHKGSAATPLCENLGCGPYDPDWPCQCNEVCGQYGNCCIDFAAVCPVTVMAIMRRDDERGGSLRKAAAGAAPALLVVALLGTAAAAAALLGLARRRQPRQRGARAAARLPYEQLPRP</sequence>
<comment type="caution">
    <text evidence="5">The sequence shown here is derived from an EMBL/GenBank/DDBJ whole genome shotgun (WGS) entry which is preliminary data.</text>
</comment>
<evidence type="ECO:0000313" key="6">
    <source>
        <dbReference type="Proteomes" id="UP001189429"/>
    </source>
</evidence>
<evidence type="ECO:0000256" key="1">
    <source>
        <dbReference type="ARBA" id="ARBA00023157"/>
    </source>
</evidence>
<gene>
    <name evidence="5" type="ORF">PCOR1329_LOCUS25064</name>
</gene>
<protein>
    <recommendedName>
        <fullName evidence="4">SMB domain-containing protein</fullName>
    </recommendedName>
</protein>
<dbReference type="EMBL" id="CAUYUJ010008713">
    <property type="protein sequence ID" value="CAK0824738.1"/>
    <property type="molecule type" value="Genomic_DNA"/>
</dbReference>
<feature type="non-terminal residue" evidence="5">
    <location>
        <position position="1"/>
    </location>
</feature>
<reference evidence="5" key="1">
    <citation type="submission" date="2023-10" db="EMBL/GenBank/DDBJ databases">
        <authorList>
            <person name="Chen Y."/>
            <person name="Shah S."/>
            <person name="Dougan E. K."/>
            <person name="Thang M."/>
            <person name="Chan C."/>
        </authorList>
    </citation>
    <scope>NUCLEOTIDE SEQUENCE [LARGE SCALE GENOMIC DNA]</scope>
</reference>
<dbReference type="PROSITE" id="PS00524">
    <property type="entry name" value="SMB_1"/>
    <property type="match status" value="1"/>
</dbReference>
<keyword evidence="6" id="KW-1185">Reference proteome</keyword>
<feature type="region of interest" description="Disordered" evidence="2">
    <location>
        <begin position="547"/>
        <end position="612"/>
    </location>
</feature>
<evidence type="ECO:0000313" key="5">
    <source>
        <dbReference type="EMBL" id="CAK0824738.1"/>
    </source>
</evidence>
<evidence type="ECO:0000256" key="3">
    <source>
        <dbReference type="SAM" id="Phobius"/>
    </source>
</evidence>
<dbReference type="InterPro" id="IPR036024">
    <property type="entry name" value="Somatomedin_B-like_dom_sf"/>
</dbReference>
<keyword evidence="3" id="KW-0472">Membrane</keyword>
<feature type="compositionally biased region" description="Polar residues" evidence="2">
    <location>
        <begin position="583"/>
        <end position="601"/>
    </location>
</feature>
<proteinExistence type="predicted"/>
<dbReference type="SUPFAM" id="SSF90188">
    <property type="entry name" value="Somatomedin B domain"/>
    <property type="match status" value="1"/>
</dbReference>
<evidence type="ECO:0000259" key="4">
    <source>
        <dbReference type="PROSITE" id="PS50958"/>
    </source>
</evidence>
<dbReference type="InterPro" id="IPR001212">
    <property type="entry name" value="Somatomedin_B_dom"/>
</dbReference>
<dbReference type="Proteomes" id="UP001189429">
    <property type="component" value="Unassembled WGS sequence"/>
</dbReference>
<dbReference type="Gene3D" id="4.10.410.20">
    <property type="match status" value="1"/>
</dbReference>
<accession>A0ABN9S1K9</accession>
<evidence type="ECO:0000256" key="2">
    <source>
        <dbReference type="SAM" id="MobiDB-lite"/>
    </source>
</evidence>
<feature type="transmembrane region" description="Helical" evidence="3">
    <location>
        <begin position="680"/>
        <end position="700"/>
    </location>
</feature>
<dbReference type="PROSITE" id="PS50958">
    <property type="entry name" value="SMB_2"/>
    <property type="match status" value="1"/>
</dbReference>
<organism evidence="5 6">
    <name type="scientific">Prorocentrum cordatum</name>
    <dbReference type="NCBI Taxonomy" id="2364126"/>
    <lineage>
        <taxon>Eukaryota</taxon>
        <taxon>Sar</taxon>
        <taxon>Alveolata</taxon>
        <taxon>Dinophyceae</taxon>
        <taxon>Prorocentrales</taxon>
        <taxon>Prorocentraceae</taxon>
        <taxon>Prorocentrum</taxon>
    </lineage>
</organism>